<dbReference type="OMA" id="AWYCFYL"/>
<dbReference type="Proteomes" id="UP000001940">
    <property type="component" value="Chromosome I"/>
</dbReference>
<dbReference type="AGR" id="WB:WBGene00005524"/>
<protein>
    <submittedName>
        <fullName evidence="2">G protein-coupled receptor</fullName>
    </submittedName>
</protein>
<evidence type="ECO:0000256" key="1">
    <source>
        <dbReference type="SAM" id="Phobius"/>
    </source>
</evidence>
<name>O18113_CAEEL</name>
<gene>
    <name evidence="2 4" type="primary">sri-12</name>
    <name evidence="2" type="ORF">CELE_T22H2.1</name>
    <name evidence="4" type="ORF">T22H2.1</name>
</gene>
<dbReference type="PaxDb" id="6239-T22H2.1"/>
<dbReference type="PhylomeDB" id="O18113"/>
<dbReference type="KEGG" id="cel:CELE_T22H2.1"/>
<keyword evidence="2" id="KW-0675">Receptor</keyword>
<dbReference type="UCSC" id="T22H2.1">
    <property type="organism name" value="c. elegans"/>
</dbReference>
<evidence type="ECO:0000313" key="4">
    <source>
        <dbReference type="WormBase" id="T22H2.1"/>
    </source>
</evidence>
<dbReference type="HOGENOM" id="CLU_067919_0_0_1"/>
<dbReference type="PANTHER" id="PTHR46964">
    <property type="entry name" value="SERPENTINE RECEPTOR, CLASS I-RELATED"/>
    <property type="match status" value="1"/>
</dbReference>
<dbReference type="OrthoDB" id="5826569at2759"/>
<dbReference type="WormBase" id="T22H2.1">
    <property type="protein sequence ID" value="CE42784"/>
    <property type="gene ID" value="WBGene00005524"/>
    <property type="gene designation" value="sri-12"/>
</dbReference>
<feature type="transmembrane region" description="Helical" evidence="1">
    <location>
        <begin position="242"/>
        <end position="268"/>
    </location>
</feature>
<keyword evidence="3" id="KW-1185">Reference proteome</keyword>
<dbReference type="FunCoup" id="O18113">
    <property type="interactions" value="387"/>
</dbReference>
<dbReference type="GO" id="GO:0050907">
    <property type="term" value="P:detection of chemical stimulus involved in sensory perception"/>
    <property type="evidence" value="ECO:0000318"/>
    <property type="project" value="GO_Central"/>
</dbReference>
<feature type="transmembrane region" description="Helical" evidence="1">
    <location>
        <begin position="12"/>
        <end position="36"/>
    </location>
</feature>
<dbReference type="InParanoid" id="O18113"/>
<feature type="transmembrane region" description="Helical" evidence="1">
    <location>
        <begin position="93"/>
        <end position="115"/>
    </location>
</feature>
<keyword evidence="1" id="KW-0812">Transmembrane</keyword>
<dbReference type="eggNOG" id="ENOG502R2JW">
    <property type="taxonomic scope" value="Eukaryota"/>
</dbReference>
<dbReference type="GeneID" id="188763"/>
<dbReference type="EMBL" id="BX284601">
    <property type="protein sequence ID" value="CAB04753.3"/>
    <property type="molecule type" value="Genomic_DNA"/>
</dbReference>
<dbReference type="InterPro" id="IPR019429">
    <property type="entry name" value="7TM_GPCR_serpentine_rcpt_Sri"/>
</dbReference>
<dbReference type="Pfam" id="PF10327">
    <property type="entry name" value="7TM_GPCR_Sri"/>
    <property type="match status" value="1"/>
</dbReference>
<evidence type="ECO:0000313" key="3">
    <source>
        <dbReference type="Proteomes" id="UP000001940"/>
    </source>
</evidence>
<proteinExistence type="predicted"/>
<dbReference type="RefSeq" id="NP_492980.3">
    <property type="nucleotide sequence ID" value="NM_060579.3"/>
</dbReference>
<reference evidence="2 3" key="1">
    <citation type="journal article" date="1998" name="Science">
        <title>Genome sequence of the nematode C. elegans: a platform for investigating biology.</title>
        <authorList>
            <consortium name="The C. elegans sequencing consortium"/>
            <person name="Sulson J.E."/>
            <person name="Waterston R."/>
        </authorList>
    </citation>
    <scope>NUCLEOTIDE SEQUENCE [LARGE SCALE GENOMIC DNA]</scope>
    <source>
        <strain evidence="2 3">Bristol N2</strain>
    </source>
</reference>
<accession>O18113</accession>
<keyword evidence="1" id="KW-0472">Membrane</keyword>
<feature type="transmembrane region" description="Helical" evidence="1">
    <location>
        <begin position="136"/>
        <end position="154"/>
    </location>
</feature>
<dbReference type="AlphaFoldDB" id="O18113"/>
<keyword evidence="1" id="KW-1133">Transmembrane helix</keyword>
<dbReference type="CTD" id="188763"/>
<dbReference type="PANTHER" id="PTHR46964:SF1">
    <property type="entry name" value="G PROTEIN-COUPLED RECEPTOR-RELATED"/>
    <property type="match status" value="1"/>
</dbReference>
<feature type="transmembrane region" description="Helical" evidence="1">
    <location>
        <begin position="48"/>
        <end position="73"/>
    </location>
</feature>
<feature type="transmembrane region" description="Helical" evidence="1">
    <location>
        <begin position="200"/>
        <end position="222"/>
    </location>
</feature>
<organism evidence="2 3">
    <name type="scientific">Caenorhabditis elegans</name>
    <dbReference type="NCBI Taxonomy" id="6239"/>
    <lineage>
        <taxon>Eukaryota</taxon>
        <taxon>Metazoa</taxon>
        <taxon>Ecdysozoa</taxon>
        <taxon>Nematoda</taxon>
        <taxon>Chromadorea</taxon>
        <taxon>Rhabditida</taxon>
        <taxon>Rhabditina</taxon>
        <taxon>Rhabditomorpha</taxon>
        <taxon>Rhabditoidea</taxon>
        <taxon>Rhabditidae</taxon>
        <taxon>Peloderinae</taxon>
        <taxon>Caenorhabditis</taxon>
    </lineage>
</organism>
<evidence type="ECO:0000313" key="2">
    <source>
        <dbReference type="EMBL" id="CAB04753.3"/>
    </source>
</evidence>
<sequence length="347" mass="39848">MVAPCPEIIPFYYTTTLHVIATISVPINLIGLYMVWFQSPGMQGYKYCLCYMQTVSFLTEIHMSWICPGYYFFPMVGGYNTGEFFGQFISSHLSMSLWVGVFCFELAAGLTCFVYRHNAAAQINQTYSSKLYLDKFLLFLTHLFPFFTGISMWYSKLTYQQKFEYVRQNFPQCLSWLAFDGFEVYDYHLNKMMAVTGVGAFAYVFIIAWYCFYLGVHTMIILQRLRQHMSSQTFQMHRAALISLAMQMVIPGVFIIVPLDICMTVVITETVALQEFATDTMFMVGSHSMCQCSVMLLSNSTYRRVLKEKIFRVLRLEIIASSQLVSSVDPSMRTNSFVRAQAATPVA</sequence>